<accession>A0A2P6NSU0</accession>
<dbReference type="Gene3D" id="1.25.40.20">
    <property type="entry name" value="Ankyrin repeat-containing domain"/>
    <property type="match status" value="1"/>
</dbReference>
<reference evidence="2 3" key="1">
    <citation type="journal article" date="2018" name="Genome Biol. Evol.">
        <title>Multiple Roots of Fruiting Body Formation in Amoebozoa.</title>
        <authorList>
            <person name="Hillmann F."/>
            <person name="Forbes G."/>
            <person name="Novohradska S."/>
            <person name="Ferling I."/>
            <person name="Riege K."/>
            <person name="Groth M."/>
            <person name="Westermann M."/>
            <person name="Marz M."/>
            <person name="Spaller T."/>
            <person name="Winckler T."/>
            <person name="Schaap P."/>
            <person name="Glockner G."/>
        </authorList>
    </citation>
    <scope>NUCLEOTIDE SEQUENCE [LARGE SCALE GENOMIC DNA]</scope>
    <source>
        <strain evidence="2 3">Jena</strain>
    </source>
</reference>
<dbReference type="InterPro" id="IPR001810">
    <property type="entry name" value="F-box_dom"/>
</dbReference>
<dbReference type="InterPro" id="IPR036047">
    <property type="entry name" value="F-box-like_dom_sf"/>
</dbReference>
<feature type="domain" description="F-box" evidence="1">
    <location>
        <begin position="1"/>
        <end position="48"/>
    </location>
</feature>
<dbReference type="Proteomes" id="UP000241769">
    <property type="component" value="Unassembled WGS sequence"/>
</dbReference>
<gene>
    <name evidence="2" type="ORF">PROFUN_03696</name>
</gene>
<dbReference type="Pfam" id="PF00646">
    <property type="entry name" value="F-box"/>
    <property type="match status" value="1"/>
</dbReference>
<dbReference type="CDD" id="cd09917">
    <property type="entry name" value="F-box_SF"/>
    <property type="match status" value="1"/>
</dbReference>
<dbReference type="SUPFAM" id="SSF81383">
    <property type="entry name" value="F-box domain"/>
    <property type="match status" value="1"/>
</dbReference>
<dbReference type="InterPro" id="IPR036770">
    <property type="entry name" value="Ankyrin_rpt-contain_sf"/>
</dbReference>
<dbReference type="InterPro" id="IPR052050">
    <property type="entry name" value="SecEffector_AnkRepeat"/>
</dbReference>
<evidence type="ECO:0000259" key="1">
    <source>
        <dbReference type="PROSITE" id="PS50181"/>
    </source>
</evidence>
<sequence length="488" mass="55508">MIEDAPFEVLYEILKYVSVIDLVPLSLVCQSFQHMITPRPLNDIWLSLHSSSKGTHLLDWFQFQMLASPRSITFVKAFMQGDVATVQQLQKQLRCKALPDRACLSAAAGGSTEMLQWLFQHHKPRPFREFSNACLKSAAVAGHLHVLQWFEDNLLTSLHKKSPKKICSAAAKAGRLDSLQWLHHNGFSISPKVVSAAAKAGQEEIVSWLLAHSKLDNSSLLKSLAESGRLDMIQNHISGCPSQEIALVAAGRGHIQLVRWCLEQNPEVVPEHLFSAAVSGGSIPLLQFLDEKMEEEEIQHEQLLHCTDADTFRWMLDNGYRPSVGDAPAIVHLWFELTRLGDTQLMDYFDSLFPFSPEHMILASHSLLRVRRPLSVIKWFRNKGGAWNEIIDLNDFESHCSSVDTLYWCEAFLWAHEEGLPLSPKRLNFMRQQLMFKMRALEEKMFKGSEDREAALCEDITMGERLLQEIYLIEESSMKKKSKSKGRK</sequence>
<dbReference type="SUPFAM" id="SSF140860">
    <property type="entry name" value="Pseudo ankyrin repeat-like"/>
    <property type="match status" value="1"/>
</dbReference>
<dbReference type="AlphaFoldDB" id="A0A2P6NSU0"/>
<proteinExistence type="predicted"/>
<dbReference type="OrthoDB" id="76773at2759"/>
<name>A0A2P6NSU0_9EUKA</name>
<dbReference type="PANTHER" id="PTHR46586">
    <property type="entry name" value="ANKYRIN REPEAT-CONTAINING PROTEIN"/>
    <property type="match status" value="1"/>
</dbReference>
<dbReference type="InParanoid" id="A0A2P6NSU0"/>
<dbReference type="EMBL" id="MDYQ01000025">
    <property type="protein sequence ID" value="PRP86948.1"/>
    <property type="molecule type" value="Genomic_DNA"/>
</dbReference>
<evidence type="ECO:0000313" key="2">
    <source>
        <dbReference type="EMBL" id="PRP86948.1"/>
    </source>
</evidence>
<evidence type="ECO:0000313" key="3">
    <source>
        <dbReference type="Proteomes" id="UP000241769"/>
    </source>
</evidence>
<organism evidence="2 3">
    <name type="scientific">Planoprotostelium fungivorum</name>
    <dbReference type="NCBI Taxonomy" id="1890364"/>
    <lineage>
        <taxon>Eukaryota</taxon>
        <taxon>Amoebozoa</taxon>
        <taxon>Evosea</taxon>
        <taxon>Variosea</taxon>
        <taxon>Cavosteliida</taxon>
        <taxon>Cavosteliaceae</taxon>
        <taxon>Planoprotostelium</taxon>
    </lineage>
</organism>
<dbReference type="PANTHER" id="PTHR46586:SF3">
    <property type="entry name" value="ANKYRIN REPEAT-CONTAINING PROTEIN"/>
    <property type="match status" value="1"/>
</dbReference>
<dbReference type="PROSITE" id="PS50181">
    <property type="entry name" value="FBOX"/>
    <property type="match status" value="1"/>
</dbReference>
<keyword evidence="3" id="KW-1185">Reference proteome</keyword>
<protein>
    <recommendedName>
        <fullName evidence="1">F-box domain-containing protein</fullName>
    </recommendedName>
</protein>
<comment type="caution">
    <text evidence="2">The sequence shown here is derived from an EMBL/GenBank/DDBJ whole genome shotgun (WGS) entry which is preliminary data.</text>
</comment>